<feature type="region of interest" description="Disordered" evidence="1">
    <location>
        <begin position="180"/>
        <end position="214"/>
    </location>
</feature>
<protein>
    <recommendedName>
        <fullName evidence="3">Nudix hydrolase domain-containing protein</fullName>
    </recommendedName>
</protein>
<sequence>MNEPQTETQPLLIPKDTLVKLPSHKFYRQTFMFYEMLSILLWGVTRISYDVKCLTDGVRGRSIQPSGEWDVGTIRLLTIVGIKFRTEETRLEFDCLTKYPPTLLLPDTAVIQSDSNLVCREPAQVGSIVRELKEELQAACVETTDFLVPTRLGFPMIEFLEPGKEWRQAEMRLDLEISFKSDNYKPGNKPASISASKAPTILPLGEQLNPPRNS</sequence>
<evidence type="ECO:0008006" key="3">
    <source>
        <dbReference type="Google" id="ProtNLM"/>
    </source>
</evidence>
<dbReference type="EMBL" id="CP159837">
    <property type="protein sequence ID" value="XCM38564.1"/>
    <property type="molecule type" value="Genomic_DNA"/>
</dbReference>
<evidence type="ECO:0000313" key="2">
    <source>
        <dbReference type="EMBL" id="XCM38564.1"/>
    </source>
</evidence>
<gene>
    <name evidence="2" type="ORF">ABWT76_001420</name>
</gene>
<reference evidence="2" key="1">
    <citation type="submission" date="2024-07" db="EMBL/GenBank/DDBJ databases">
        <authorList>
            <person name="Kim Y.J."/>
            <person name="Jeong J.Y."/>
        </authorList>
    </citation>
    <scope>NUCLEOTIDE SEQUENCE</scope>
    <source>
        <strain evidence="2">GIHE-MW2</strain>
    </source>
</reference>
<dbReference type="RefSeq" id="WP_156332021.1">
    <property type="nucleotide sequence ID" value="NZ_CP159837.1"/>
</dbReference>
<accession>A0AAU8JH34</accession>
<evidence type="ECO:0000256" key="1">
    <source>
        <dbReference type="SAM" id="MobiDB-lite"/>
    </source>
</evidence>
<organism evidence="2">
    <name type="scientific">Planktothricoides raciborskii GIHE-MW2</name>
    <dbReference type="NCBI Taxonomy" id="2792601"/>
    <lineage>
        <taxon>Bacteria</taxon>
        <taxon>Bacillati</taxon>
        <taxon>Cyanobacteriota</taxon>
        <taxon>Cyanophyceae</taxon>
        <taxon>Oscillatoriophycideae</taxon>
        <taxon>Oscillatoriales</taxon>
        <taxon>Oscillatoriaceae</taxon>
        <taxon>Planktothricoides</taxon>
    </lineage>
</organism>
<proteinExistence type="predicted"/>
<name>A0AAU8JH34_9CYAN</name>
<dbReference type="AlphaFoldDB" id="A0AAU8JH34"/>